<dbReference type="InterPro" id="IPR001509">
    <property type="entry name" value="Epimerase_deHydtase"/>
</dbReference>
<evidence type="ECO:0000313" key="3">
    <source>
        <dbReference type="Proteomes" id="UP001055153"/>
    </source>
</evidence>
<reference evidence="2" key="2">
    <citation type="submission" date="2021-08" db="EMBL/GenBank/DDBJ databases">
        <authorList>
            <person name="Tani A."/>
            <person name="Ola A."/>
            <person name="Ogura Y."/>
            <person name="Katsura K."/>
            <person name="Hayashi T."/>
        </authorList>
    </citation>
    <scope>NUCLEOTIDE SEQUENCE</scope>
    <source>
        <strain evidence="2">DSM 17168</strain>
    </source>
</reference>
<comment type="caution">
    <text evidence="2">The sequence shown here is derived from an EMBL/GenBank/DDBJ whole genome shotgun (WGS) entry which is preliminary data.</text>
</comment>
<dbReference type="SUPFAM" id="SSF51735">
    <property type="entry name" value="NAD(P)-binding Rossmann-fold domains"/>
    <property type="match status" value="1"/>
</dbReference>
<dbReference type="Gene3D" id="3.40.50.720">
    <property type="entry name" value="NAD(P)-binding Rossmann-like Domain"/>
    <property type="match status" value="1"/>
</dbReference>
<accession>A0ABQ4SC26</accession>
<dbReference type="Proteomes" id="UP001055153">
    <property type="component" value="Unassembled WGS sequence"/>
</dbReference>
<feature type="domain" description="NAD-dependent epimerase/dehydratase" evidence="1">
    <location>
        <begin position="47"/>
        <end position="274"/>
    </location>
</feature>
<dbReference type="NCBIfam" id="TIGR03466">
    <property type="entry name" value="HpnA"/>
    <property type="match status" value="1"/>
</dbReference>
<evidence type="ECO:0000259" key="1">
    <source>
        <dbReference type="Pfam" id="PF01370"/>
    </source>
</evidence>
<protein>
    <submittedName>
        <fullName evidence="2">Aurachin B dehydrogenase</fullName>
    </submittedName>
</protein>
<gene>
    <name evidence="2" type="primary">auaH_1</name>
    <name evidence="2" type="ORF">GMJLKIPL_1260</name>
</gene>
<dbReference type="CDD" id="cd05228">
    <property type="entry name" value="AR_FR_like_1_SDR_e"/>
    <property type="match status" value="1"/>
</dbReference>
<keyword evidence="3" id="KW-1185">Reference proteome</keyword>
<name>A0ABQ4SC26_9HYPH</name>
<dbReference type="InterPro" id="IPR017829">
    <property type="entry name" value="Hopanoid-assoc_sugar_epimerase"/>
</dbReference>
<proteinExistence type="predicted"/>
<dbReference type="InterPro" id="IPR051783">
    <property type="entry name" value="NAD(P)-dependent_oxidoreduct"/>
</dbReference>
<reference evidence="2" key="1">
    <citation type="journal article" date="2021" name="Front. Microbiol.">
        <title>Comprehensive Comparative Genomics and Phenotyping of Methylobacterium Species.</title>
        <authorList>
            <person name="Alessa O."/>
            <person name="Ogura Y."/>
            <person name="Fujitani Y."/>
            <person name="Takami H."/>
            <person name="Hayashi T."/>
            <person name="Sahin N."/>
            <person name="Tani A."/>
        </authorList>
    </citation>
    <scope>NUCLEOTIDE SEQUENCE</scope>
    <source>
        <strain evidence="2">DSM 17168</strain>
    </source>
</reference>
<organism evidence="2 3">
    <name type="scientific">Methylobacterium isbiliense</name>
    <dbReference type="NCBI Taxonomy" id="315478"/>
    <lineage>
        <taxon>Bacteria</taxon>
        <taxon>Pseudomonadati</taxon>
        <taxon>Pseudomonadota</taxon>
        <taxon>Alphaproteobacteria</taxon>
        <taxon>Hyphomicrobiales</taxon>
        <taxon>Methylobacteriaceae</taxon>
        <taxon>Methylobacterium</taxon>
    </lineage>
</organism>
<dbReference type="PANTHER" id="PTHR48079">
    <property type="entry name" value="PROTEIN YEEZ"/>
    <property type="match status" value="1"/>
</dbReference>
<dbReference type="InterPro" id="IPR036291">
    <property type="entry name" value="NAD(P)-bd_dom_sf"/>
</dbReference>
<dbReference type="PANTHER" id="PTHR48079:SF6">
    <property type="entry name" value="NAD(P)-BINDING DOMAIN-CONTAINING PROTEIN-RELATED"/>
    <property type="match status" value="1"/>
</dbReference>
<sequence length="373" mass="40347">MAEAAGTCARRPSLFVARATVILDNPVSMIEASDRTLSEARPEVGPVLITGASGFLGPALVDVFRAAGFPVRILVRATSPRTNLTWPDVEVAEGDMRDPAAVAAAMRGMRYLVHAAADYRLWAPDPEEIVRTNRDGTRVLMQAALKEGLERVVYTSSVATIRPHDDGTPADETRPLTPETAIGAYKRSKVVAERVVEEMVARERLPAVIVNPSTPIGPRDVKPTPTGRIIVEAANGKMPAFVDTGLNLAHVDDVAAGHLLALRRGRIGERYILGGENVLLSQMLADIAGIVGRRAPTLRLPRAAVYPVAVISELAARVTGKAPLATLDGIRMSRYRMFFSDAKARAELGYAARPYREGLRDAVTWFRQAGFVR</sequence>
<dbReference type="EMBL" id="BPQQ01000015">
    <property type="protein sequence ID" value="GJD99344.1"/>
    <property type="molecule type" value="Genomic_DNA"/>
</dbReference>
<dbReference type="Pfam" id="PF01370">
    <property type="entry name" value="Epimerase"/>
    <property type="match status" value="1"/>
</dbReference>
<evidence type="ECO:0000313" key="2">
    <source>
        <dbReference type="EMBL" id="GJD99344.1"/>
    </source>
</evidence>